<feature type="region of interest" description="Disordered" evidence="1">
    <location>
        <begin position="49"/>
        <end position="82"/>
    </location>
</feature>
<name>A0AAX6GTL2_IRIPA</name>
<accession>A0AAX6GTL2</accession>
<keyword evidence="2" id="KW-0808">Transferase</keyword>
<organism evidence="2 3">
    <name type="scientific">Iris pallida</name>
    <name type="common">Sweet iris</name>
    <dbReference type="NCBI Taxonomy" id="29817"/>
    <lineage>
        <taxon>Eukaryota</taxon>
        <taxon>Viridiplantae</taxon>
        <taxon>Streptophyta</taxon>
        <taxon>Embryophyta</taxon>
        <taxon>Tracheophyta</taxon>
        <taxon>Spermatophyta</taxon>
        <taxon>Magnoliopsida</taxon>
        <taxon>Liliopsida</taxon>
        <taxon>Asparagales</taxon>
        <taxon>Iridaceae</taxon>
        <taxon>Iridoideae</taxon>
        <taxon>Irideae</taxon>
        <taxon>Iris</taxon>
    </lineage>
</organism>
<keyword evidence="3" id="KW-1185">Reference proteome</keyword>
<reference evidence="2" key="2">
    <citation type="submission" date="2023-04" db="EMBL/GenBank/DDBJ databases">
        <authorList>
            <person name="Bruccoleri R.E."/>
            <person name="Oakeley E.J."/>
            <person name="Faust A.-M."/>
            <person name="Dessus-Babus S."/>
            <person name="Altorfer M."/>
            <person name="Burckhardt D."/>
            <person name="Oertli M."/>
            <person name="Naumann U."/>
            <person name="Petersen F."/>
            <person name="Wong J."/>
        </authorList>
    </citation>
    <scope>NUCLEOTIDE SEQUENCE</scope>
    <source>
        <strain evidence="2">GSM-AAB239-AS_SAM_17_03QT</strain>
        <tissue evidence="2">Leaf</tissue>
    </source>
</reference>
<feature type="compositionally biased region" description="Low complexity" evidence="1">
    <location>
        <begin position="62"/>
        <end position="76"/>
    </location>
</feature>
<evidence type="ECO:0000313" key="2">
    <source>
        <dbReference type="EMBL" id="KAJ6831677.1"/>
    </source>
</evidence>
<dbReference type="EMBL" id="JANAVB010016599">
    <property type="protein sequence ID" value="KAJ6831677.1"/>
    <property type="molecule type" value="Genomic_DNA"/>
</dbReference>
<evidence type="ECO:0000313" key="3">
    <source>
        <dbReference type="Proteomes" id="UP001140949"/>
    </source>
</evidence>
<proteinExistence type="predicted"/>
<comment type="caution">
    <text evidence="2">The sequence shown here is derived from an EMBL/GenBank/DDBJ whole genome shotgun (WGS) entry which is preliminary data.</text>
</comment>
<keyword evidence="2" id="KW-0418">Kinase</keyword>
<sequence length="105" mass="11753">MSYDDSHLVVGFILIGILEDRHALDRALFFFLFVLIRLLPQPLPTHLLLPHPLSRSPPTPSPTRSSTAGRSSRPATCSRGEETRCSDVLFWDVTTNEERLELGAP</sequence>
<dbReference type="GO" id="GO:0016301">
    <property type="term" value="F:kinase activity"/>
    <property type="evidence" value="ECO:0007669"/>
    <property type="project" value="UniProtKB-KW"/>
</dbReference>
<evidence type="ECO:0000256" key="1">
    <source>
        <dbReference type="SAM" id="MobiDB-lite"/>
    </source>
</evidence>
<reference evidence="2" key="1">
    <citation type="journal article" date="2023" name="GigaByte">
        <title>Genome assembly of the bearded iris, Iris pallida Lam.</title>
        <authorList>
            <person name="Bruccoleri R.E."/>
            <person name="Oakeley E.J."/>
            <person name="Faust A.M.E."/>
            <person name="Altorfer M."/>
            <person name="Dessus-Babus S."/>
            <person name="Burckhardt D."/>
            <person name="Oertli M."/>
            <person name="Naumann U."/>
            <person name="Petersen F."/>
            <person name="Wong J."/>
        </authorList>
    </citation>
    <scope>NUCLEOTIDE SEQUENCE</scope>
    <source>
        <strain evidence="2">GSM-AAB239-AS_SAM_17_03QT</strain>
    </source>
</reference>
<gene>
    <name evidence="2" type="ORF">M6B38_347900</name>
</gene>
<dbReference type="AlphaFoldDB" id="A0AAX6GTL2"/>
<dbReference type="Proteomes" id="UP001140949">
    <property type="component" value="Unassembled WGS sequence"/>
</dbReference>
<keyword evidence="2" id="KW-0675">Receptor</keyword>
<protein>
    <submittedName>
        <fullName evidence="2">Proline-rich receptor-like protein kinase PERK3</fullName>
    </submittedName>
</protein>